<protein>
    <submittedName>
        <fullName evidence="2">Uncharacterized protein</fullName>
    </submittedName>
</protein>
<dbReference type="Proteomes" id="UP000198697">
    <property type="component" value="Unassembled WGS sequence"/>
</dbReference>
<organism evidence="2 3">
    <name type="scientific">Hymenobacter actinosclerus</name>
    <dbReference type="NCBI Taxonomy" id="82805"/>
    <lineage>
        <taxon>Bacteria</taxon>
        <taxon>Pseudomonadati</taxon>
        <taxon>Bacteroidota</taxon>
        <taxon>Cytophagia</taxon>
        <taxon>Cytophagales</taxon>
        <taxon>Hymenobacteraceae</taxon>
        <taxon>Hymenobacter</taxon>
    </lineage>
</organism>
<evidence type="ECO:0000313" key="3">
    <source>
        <dbReference type="Proteomes" id="UP000198697"/>
    </source>
</evidence>
<keyword evidence="3" id="KW-1185">Reference proteome</keyword>
<dbReference type="EMBL" id="FOHS01000004">
    <property type="protein sequence ID" value="SET94746.1"/>
    <property type="molecule type" value="Genomic_DNA"/>
</dbReference>
<reference evidence="3" key="1">
    <citation type="submission" date="2016-10" db="EMBL/GenBank/DDBJ databases">
        <authorList>
            <person name="Varghese N."/>
            <person name="Submissions S."/>
        </authorList>
    </citation>
    <scope>NUCLEOTIDE SEQUENCE [LARGE SCALE GENOMIC DNA]</scope>
    <source>
        <strain evidence="3">DSM 15310</strain>
    </source>
</reference>
<gene>
    <name evidence="2" type="ORF">SAMN04487998_3303</name>
</gene>
<proteinExistence type="predicted"/>
<sequence>MRRATVIETLELPITLPSLSPGQAYQLVAVGAFAHDSHPSRDSQIPLSFREVSQDDGQPVSGDSPVVKSKVHVHQAMSLRGGTMWTKTGVPLGPSPALQSRKISLGAGPIEPQCLKDILTNFTDPGELSELYKFLPPSLLRQLGKTPFVQVQHKDNTYLIPCFELARAFYFWTGPKMIDFFFSPLQAHHLCQPLRAPTAGNRQRAKMMLVVSPTLQDTLDLPRAYTPLQVTQMAHLLFSPVFAHSFNRLHSSMIGQWGKGVPAHVWLTLELGKAIRVRAEGFPFTYNGKPFFWTCALPERASYFCFCHLDYTALYDTRMATPSVTSDTSSAPPSPGGARARMQVGASISHDSNQAGSSQYAGQQVHVPSDEIVGLPSIRRDKKIIKAQVKQWLKWWINGRPTVLSERAGGRDLDIAKVDLHLDVHRLTYSVYFEAIVTLLRKRNAVKCLAQNTSIPSTPINYCLLPIKFRPATHSPYRVAVAEIVTGARGREGYFYFFQVLASRSLRSGFLYKGDQSQLTPDQLDDLLIAIHRKEDDWRKVIEDFQERLTRKFHTELVILARNHLYVESDAMRCEKEIRSLAGLKKIKTP</sequence>
<evidence type="ECO:0000313" key="2">
    <source>
        <dbReference type="EMBL" id="SET94746.1"/>
    </source>
</evidence>
<dbReference type="STRING" id="82805.SAMN04487998_3303"/>
<feature type="compositionally biased region" description="Polar residues" evidence="1">
    <location>
        <begin position="322"/>
        <end position="331"/>
    </location>
</feature>
<dbReference type="AlphaFoldDB" id="A0A1I0ID15"/>
<name>A0A1I0ID15_9BACT</name>
<feature type="region of interest" description="Disordered" evidence="1">
    <location>
        <begin position="322"/>
        <end position="343"/>
    </location>
</feature>
<evidence type="ECO:0000256" key="1">
    <source>
        <dbReference type="SAM" id="MobiDB-lite"/>
    </source>
</evidence>
<accession>A0A1I0ID15</accession>